<dbReference type="AlphaFoldDB" id="A0A1B6E1B1"/>
<reference evidence="2" key="1">
    <citation type="submission" date="2015-12" db="EMBL/GenBank/DDBJ databases">
        <title>De novo transcriptome assembly of four potential Pierce s Disease insect vectors from Arizona vineyards.</title>
        <authorList>
            <person name="Tassone E.E."/>
        </authorList>
    </citation>
    <scope>NUCLEOTIDE SEQUENCE</scope>
</reference>
<evidence type="ECO:0000313" key="2">
    <source>
        <dbReference type="EMBL" id="JAS31709.1"/>
    </source>
</evidence>
<accession>A0A1B6E1B1</accession>
<gene>
    <name evidence="1" type="ORF">g.37869</name>
    <name evidence="2" type="ORF">g.37870</name>
</gene>
<proteinExistence type="predicted"/>
<feature type="non-terminal residue" evidence="2">
    <location>
        <position position="102"/>
    </location>
</feature>
<organism evidence="2">
    <name type="scientific">Clastoptera arizonana</name>
    <name type="common">Arizona spittle bug</name>
    <dbReference type="NCBI Taxonomy" id="38151"/>
    <lineage>
        <taxon>Eukaryota</taxon>
        <taxon>Metazoa</taxon>
        <taxon>Ecdysozoa</taxon>
        <taxon>Arthropoda</taxon>
        <taxon>Hexapoda</taxon>
        <taxon>Insecta</taxon>
        <taxon>Pterygota</taxon>
        <taxon>Neoptera</taxon>
        <taxon>Paraneoptera</taxon>
        <taxon>Hemiptera</taxon>
        <taxon>Auchenorrhyncha</taxon>
        <taxon>Cercopoidea</taxon>
        <taxon>Clastopteridae</taxon>
        <taxon>Clastoptera</taxon>
    </lineage>
</organism>
<sequence length="102" mass="11806">MLNSISAIASMHQDLLRKQGRSFPPRTRRVVGRIAGEAQFAGVCFVLDTKRISANQSIDHLTDCGMFTIEWIRVHSDGNRTEQRHFKYSKIRECKQRYHSGR</sequence>
<name>A0A1B6E1B1_9HEMI</name>
<protein>
    <submittedName>
        <fullName evidence="2">Uncharacterized protein</fullName>
    </submittedName>
</protein>
<dbReference type="EMBL" id="GEDC01016163">
    <property type="protein sequence ID" value="JAS21135.1"/>
    <property type="molecule type" value="Transcribed_RNA"/>
</dbReference>
<dbReference type="EMBL" id="GEDC01005589">
    <property type="protein sequence ID" value="JAS31709.1"/>
    <property type="molecule type" value="Transcribed_RNA"/>
</dbReference>
<evidence type="ECO:0000313" key="1">
    <source>
        <dbReference type="EMBL" id="JAS21135.1"/>
    </source>
</evidence>